<dbReference type="InterPro" id="IPR052533">
    <property type="entry name" value="WalJ/YycJ-like"/>
</dbReference>
<organism evidence="2 3">
    <name type="scientific">Teredinibacter turnerae (strain ATCC 39867 / T7901)</name>
    <dbReference type="NCBI Taxonomy" id="377629"/>
    <lineage>
        <taxon>Bacteria</taxon>
        <taxon>Pseudomonadati</taxon>
        <taxon>Pseudomonadota</taxon>
        <taxon>Gammaproteobacteria</taxon>
        <taxon>Cellvibrionales</taxon>
        <taxon>Cellvibrionaceae</taxon>
        <taxon>Teredinibacter</taxon>
    </lineage>
</organism>
<keyword evidence="3" id="KW-1185">Reference proteome</keyword>
<dbReference type="SUPFAM" id="SSF56281">
    <property type="entry name" value="Metallo-hydrolase/oxidoreductase"/>
    <property type="match status" value="1"/>
</dbReference>
<reference evidence="2 3" key="1">
    <citation type="journal article" date="2009" name="PLoS ONE">
        <title>The complete genome of Teredinibacter turnerae T7901: an intracellular endosymbiont of marine wood-boring bivalves (shipworms).</title>
        <authorList>
            <person name="Yang J.C."/>
            <person name="Madupu R."/>
            <person name="Durkin A.S."/>
            <person name="Ekborg N.A."/>
            <person name="Pedamallu C.S."/>
            <person name="Hostetler J.B."/>
            <person name="Radune D."/>
            <person name="Toms B.S."/>
            <person name="Henrissat B."/>
            <person name="Coutinho P.M."/>
            <person name="Schwarz S."/>
            <person name="Field L."/>
            <person name="Trindade-Silva A.E."/>
            <person name="Soares C.A.G."/>
            <person name="Elshahawi S."/>
            <person name="Hanora A."/>
            <person name="Schmidt E.W."/>
            <person name="Haygood M.G."/>
            <person name="Posfai J."/>
            <person name="Benner J."/>
            <person name="Madinger C."/>
            <person name="Nove J."/>
            <person name="Anton B."/>
            <person name="Chaudhary K."/>
            <person name="Foster J."/>
            <person name="Holman A."/>
            <person name="Kumar S."/>
            <person name="Lessard P.A."/>
            <person name="Luyten Y.A."/>
            <person name="Slatko B."/>
            <person name="Wood N."/>
            <person name="Wu B."/>
            <person name="Teplitski M."/>
            <person name="Mougous J.D."/>
            <person name="Ward N."/>
            <person name="Eisen J.A."/>
            <person name="Badger J.H."/>
            <person name="Distel D.L."/>
        </authorList>
    </citation>
    <scope>NUCLEOTIDE SEQUENCE [LARGE SCALE GENOMIC DNA]</scope>
    <source>
        <strain evidence="3">ATCC 39867 / T7901</strain>
    </source>
</reference>
<dbReference type="OrthoDB" id="9803916at2"/>
<dbReference type="PANTHER" id="PTHR47619">
    <property type="entry name" value="METALLO-HYDROLASE YYCJ-RELATED"/>
    <property type="match status" value="1"/>
</dbReference>
<evidence type="ECO:0000259" key="1">
    <source>
        <dbReference type="SMART" id="SM00849"/>
    </source>
</evidence>
<dbReference type="EMBL" id="CP001614">
    <property type="protein sequence ID" value="ACR14715.1"/>
    <property type="molecule type" value="Genomic_DNA"/>
</dbReference>
<dbReference type="KEGG" id="ttu:TERTU_0981"/>
<gene>
    <name evidence="2" type="ordered locus">TERTU_0981</name>
</gene>
<dbReference type="eggNOG" id="COG1235">
    <property type="taxonomic scope" value="Bacteria"/>
</dbReference>
<evidence type="ECO:0000313" key="3">
    <source>
        <dbReference type="Proteomes" id="UP000009080"/>
    </source>
</evidence>
<protein>
    <submittedName>
        <fullName evidence="2">Metallo-beta-lactamase family protein</fullName>
    </submittedName>
</protein>
<proteinExistence type="predicted"/>
<sequence>MQYQFATLGSGSRGNATVVRVGDQCLLVDCGFTLRELEKRLALLELSAADITAVLVTHEHADHIKGVGPLARRHTIPVYMTSGSFISGKCGEIPHFRAVLPDQPFQIHDITVTPVAVPHDAREPCQFVFSYQGMKLGILTDLGTITPHVLSQYQGCHGLLVEANHDLTMLANGPYPPSLRARVGSNWGHLNNQQTSAFLQQIDQSALRCLVVGHISEKNNALAKVRELIDPHVIANAEVVYAEQDSATGWLSLL</sequence>
<dbReference type="RefSeq" id="WP_015820829.1">
    <property type="nucleotide sequence ID" value="NC_012997.1"/>
</dbReference>
<dbReference type="Gene3D" id="3.60.15.10">
    <property type="entry name" value="Ribonuclease Z/Hydroxyacylglutathione hydrolase-like"/>
    <property type="match status" value="1"/>
</dbReference>
<name>C5BQD3_TERTT</name>
<dbReference type="STRING" id="377629.TERTU_0981"/>
<dbReference type="AlphaFoldDB" id="C5BQD3"/>
<dbReference type="InterPro" id="IPR001279">
    <property type="entry name" value="Metallo-B-lactamas"/>
</dbReference>
<dbReference type="InterPro" id="IPR036866">
    <property type="entry name" value="RibonucZ/Hydroxyglut_hydro"/>
</dbReference>
<dbReference type="PANTHER" id="PTHR47619:SF1">
    <property type="entry name" value="EXODEOXYRIBONUCLEASE WALJ"/>
    <property type="match status" value="1"/>
</dbReference>
<evidence type="ECO:0000313" key="2">
    <source>
        <dbReference type="EMBL" id="ACR14715.1"/>
    </source>
</evidence>
<accession>C5BQD3</accession>
<dbReference type="SMART" id="SM00849">
    <property type="entry name" value="Lactamase_B"/>
    <property type="match status" value="1"/>
</dbReference>
<feature type="domain" description="Metallo-beta-lactamase" evidence="1">
    <location>
        <begin position="13"/>
        <end position="187"/>
    </location>
</feature>
<dbReference type="HOGENOM" id="CLU_073253_1_0_6"/>
<dbReference type="Pfam" id="PF12706">
    <property type="entry name" value="Lactamase_B_2"/>
    <property type="match status" value="1"/>
</dbReference>
<dbReference type="Proteomes" id="UP000009080">
    <property type="component" value="Chromosome"/>
</dbReference>